<dbReference type="EMBL" id="HE573019">
    <property type="protein sequence ID" value="CCC47048.1"/>
    <property type="molecule type" value="Genomic_DNA"/>
</dbReference>
<keyword evidence="1" id="KW-1133">Transmembrane helix</keyword>
<keyword evidence="1" id="KW-0812">Transmembrane</keyword>
<accession>G0TSW9</accession>
<reference evidence="2" key="1">
    <citation type="journal article" date="2012" name="Proc. Natl. Acad. Sci. U.S.A.">
        <title>Antigenic diversity is generated by distinct evolutionary mechanisms in African trypanosome species.</title>
        <authorList>
            <person name="Jackson A.P."/>
            <person name="Berry A."/>
            <person name="Aslett M."/>
            <person name="Allison H.C."/>
            <person name="Burton P."/>
            <person name="Vavrova-Anderson J."/>
            <person name="Brown R."/>
            <person name="Browne H."/>
            <person name="Corton N."/>
            <person name="Hauser H."/>
            <person name="Gamble J."/>
            <person name="Gilderthorp R."/>
            <person name="Marcello L."/>
            <person name="McQuillan J."/>
            <person name="Otto T.D."/>
            <person name="Quail M.A."/>
            <person name="Sanders M.J."/>
            <person name="van Tonder A."/>
            <person name="Ginger M.L."/>
            <person name="Field M.C."/>
            <person name="Barry J.D."/>
            <person name="Hertz-Fowler C."/>
            <person name="Berriman M."/>
        </authorList>
    </citation>
    <scope>NUCLEOTIDE SEQUENCE</scope>
    <source>
        <strain evidence="2">Y486</strain>
    </source>
</reference>
<dbReference type="VEuPathDB" id="TriTrypDB:TvY486_0302350"/>
<feature type="transmembrane region" description="Helical" evidence="1">
    <location>
        <begin position="29"/>
        <end position="49"/>
    </location>
</feature>
<keyword evidence="1" id="KW-0472">Membrane</keyword>
<sequence>MLESYLPLFCCCVYFQKGHLFPHPVHSPLSLSLSLYHLLFIFLYIIHAVKQRVSRSLPFYGYLRDAADVFILFSLSNTFSVFPTLVWNLHHRHIQTNADNYTESQRADLSDQDGVRSLIDVVQVQVQASHKIIEEWPTVRLVLL</sequence>
<evidence type="ECO:0000313" key="2">
    <source>
        <dbReference type="EMBL" id="CCC47048.1"/>
    </source>
</evidence>
<evidence type="ECO:0000256" key="1">
    <source>
        <dbReference type="SAM" id="Phobius"/>
    </source>
</evidence>
<protein>
    <submittedName>
        <fullName evidence="2">Uncharacterized protein</fullName>
    </submittedName>
</protein>
<gene>
    <name evidence="2" type="ORF">TVY486_0302350</name>
</gene>
<proteinExistence type="predicted"/>
<organism evidence="2">
    <name type="scientific">Trypanosoma vivax (strain Y486)</name>
    <dbReference type="NCBI Taxonomy" id="1055687"/>
    <lineage>
        <taxon>Eukaryota</taxon>
        <taxon>Discoba</taxon>
        <taxon>Euglenozoa</taxon>
        <taxon>Kinetoplastea</taxon>
        <taxon>Metakinetoplastina</taxon>
        <taxon>Trypanosomatida</taxon>
        <taxon>Trypanosomatidae</taxon>
        <taxon>Trypanosoma</taxon>
        <taxon>Duttonella</taxon>
    </lineage>
</organism>
<feature type="transmembrane region" description="Helical" evidence="1">
    <location>
        <begin position="69"/>
        <end position="89"/>
    </location>
</feature>
<name>G0TSW9_TRYVY</name>
<dbReference type="AlphaFoldDB" id="G0TSW9"/>